<dbReference type="PANTHER" id="PTHR14918:SF3">
    <property type="entry name" value="KICSTOR COMPLEX PROTEIN SZT2"/>
    <property type="match status" value="1"/>
</dbReference>
<dbReference type="InterPro" id="IPR002181">
    <property type="entry name" value="Fibrinogen_a/b/g_C_dom"/>
</dbReference>
<evidence type="ECO:0000313" key="3">
    <source>
        <dbReference type="Proteomes" id="UP000095280"/>
    </source>
</evidence>
<name>A0A1I8FDB6_9PLAT</name>
<reference evidence="4" key="1">
    <citation type="submission" date="2016-11" db="UniProtKB">
        <authorList>
            <consortium name="WormBaseParasite"/>
        </authorList>
    </citation>
    <scope>IDENTIFICATION</scope>
</reference>
<evidence type="ECO:0000256" key="1">
    <source>
        <dbReference type="SAM" id="MobiDB-lite"/>
    </source>
</evidence>
<dbReference type="InterPro" id="IPR036056">
    <property type="entry name" value="Fibrinogen-like_C"/>
</dbReference>
<sequence length="797" mass="87940">GLGRVRDPAAVQGSSPLFCLLPQSQEPVLSKSTMAESDDRFAAYWLRMLPEMMHVHRLFLLMRHDGQLSQLRHLNLRNPRGKYSAAAVSPGPVAHLRSARKFNREDDLDEARPESFYMTIALQSLPARTAIFLGVPEREAALPNLIVTLAFLAHVSSTIRQTVLQELRERLAYLYFPSRIAESKHKTPSGAPRPAAVAPSVPTQAARHRLRHRRRQRQVAVTGEPKAKTPCCYAVAKPLDRFLIQFEPKSSPGSCTFADSSGMSSGPRRAAGRRQQSPLASCRLATNLLHIFNCLVALRLQQGFHFAYANAGFVNLFRRVALQPSETAATAAIGDGNEGSGDVELCVQYLLYPLISRRRLDSESSEATVLEGIQQRAAASGRRRIFINQHQQPAGNRQLLDLRIVTEVWAEPQPGRPLPSDLARETTDWPLTPTSNLLPGLLRDSDERVFCVFLTLDAALKSVASAATTRLQRWRLPFAGMSAAAAARERRWQRRRLNLAPGHQRQSPAAVDKSRPDQPAHPQLEQELTTRRFLSAAAHLLRRGELYPTPGGQGGAGMESLVQPDQLQLLAQQQGWCCSSGPAAQGWWLLMRCVVFSAVCACSALLICSVLTAAAVTADSSWKLQRGDLAEYRVLTVKLAASDVHCMTAAENADAVRFDAAAGSCTLLACRSGPGGRLQEVPAPGQLQPASAMREPVNCWTTFQHRVDGSVSFNRGWSEYVSGFGQGESLNYWMGLEQLHQLTATGVWRVRWEFSDWNGTWYWVENAPFSVGPAADKYRCSMGPPVSNRSNIGQRDH</sequence>
<evidence type="ECO:0000259" key="2">
    <source>
        <dbReference type="PROSITE" id="PS51406"/>
    </source>
</evidence>
<dbReference type="InterPro" id="IPR033228">
    <property type="entry name" value="SZT2"/>
</dbReference>
<feature type="compositionally biased region" description="Basic residues" evidence="1">
    <location>
        <begin position="206"/>
        <end position="217"/>
    </location>
</feature>
<feature type="region of interest" description="Disordered" evidence="1">
    <location>
        <begin position="498"/>
        <end position="525"/>
    </location>
</feature>
<keyword evidence="3" id="KW-1185">Reference proteome</keyword>
<dbReference type="PANTHER" id="PTHR14918">
    <property type="entry name" value="KICSTOR COMPLEX PROTEIN SZT2"/>
    <property type="match status" value="1"/>
</dbReference>
<dbReference type="WBParaSite" id="maker-unitig_30180-snap-gene-0.1-mRNA-1">
    <property type="protein sequence ID" value="maker-unitig_30180-snap-gene-0.1-mRNA-1"/>
    <property type="gene ID" value="maker-unitig_30180-snap-gene-0.1"/>
</dbReference>
<feature type="compositionally biased region" description="Low complexity" evidence="1">
    <location>
        <begin position="188"/>
        <end position="205"/>
    </location>
</feature>
<evidence type="ECO:0000313" key="4">
    <source>
        <dbReference type="WBParaSite" id="maker-unitig_30180-snap-gene-0.1-mRNA-1"/>
    </source>
</evidence>
<organism evidence="3 4">
    <name type="scientific">Macrostomum lignano</name>
    <dbReference type="NCBI Taxonomy" id="282301"/>
    <lineage>
        <taxon>Eukaryota</taxon>
        <taxon>Metazoa</taxon>
        <taxon>Spiralia</taxon>
        <taxon>Lophotrochozoa</taxon>
        <taxon>Platyhelminthes</taxon>
        <taxon>Rhabditophora</taxon>
        <taxon>Macrostomorpha</taxon>
        <taxon>Macrostomida</taxon>
        <taxon>Macrostomidae</taxon>
        <taxon>Macrostomum</taxon>
    </lineage>
</organism>
<dbReference type="InterPro" id="IPR014716">
    <property type="entry name" value="Fibrinogen_a/b/g_C_1"/>
</dbReference>
<feature type="region of interest" description="Disordered" evidence="1">
    <location>
        <begin position="184"/>
        <end position="221"/>
    </location>
</feature>
<dbReference type="SUPFAM" id="SSF56496">
    <property type="entry name" value="Fibrinogen C-terminal domain-like"/>
    <property type="match status" value="1"/>
</dbReference>
<dbReference type="Pfam" id="PF00147">
    <property type="entry name" value="Fibrinogen_C"/>
    <property type="match status" value="1"/>
</dbReference>
<dbReference type="Proteomes" id="UP000095280">
    <property type="component" value="Unplaced"/>
</dbReference>
<dbReference type="AlphaFoldDB" id="A0A1I8FDB6"/>
<dbReference type="SMART" id="SM00186">
    <property type="entry name" value="FBG"/>
    <property type="match status" value="1"/>
</dbReference>
<dbReference type="GO" id="GO:0005777">
    <property type="term" value="C:peroxisome"/>
    <property type="evidence" value="ECO:0007669"/>
    <property type="project" value="InterPro"/>
</dbReference>
<accession>A0A1I8FDB6</accession>
<feature type="domain" description="Fibrinogen C-terminal" evidence="2">
    <location>
        <begin position="656"/>
        <end position="797"/>
    </location>
</feature>
<dbReference type="PROSITE" id="PS51406">
    <property type="entry name" value="FIBRINOGEN_C_2"/>
    <property type="match status" value="1"/>
</dbReference>
<dbReference type="Gene3D" id="3.90.215.10">
    <property type="entry name" value="Gamma Fibrinogen, chain A, domain 1"/>
    <property type="match status" value="1"/>
</dbReference>
<proteinExistence type="predicted"/>
<protein>
    <submittedName>
        <fullName evidence="4">Fibrinogen C-terminal domain-containing protein</fullName>
    </submittedName>
</protein>